<evidence type="ECO:0000313" key="3">
    <source>
        <dbReference type="EMBL" id="GAX25050.1"/>
    </source>
</evidence>
<feature type="region of interest" description="Disordered" evidence="1">
    <location>
        <begin position="186"/>
        <end position="205"/>
    </location>
</feature>
<reference evidence="3 4" key="1">
    <citation type="journal article" date="2015" name="Plant Cell">
        <title>Oil accumulation by the oleaginous diatom Fistulifera solaris as revealed by the genome and transcriptome.</title>
        <authorList>
            <person name="Tanaka T."/>
            <person name="Maeda Y."/>
            <person name="Veluchamy A."/>
            <person name="Tanaka M."/>
            <person name="Abida H."/>
            <person name="Marechal E."/>
            <person name="Bowler C."/>
            <person name="Muto M."/>
            <person name="Sunaga Y."/>
            <person name="Tanaka M."/>
            <person name="Yoshino T."/>
            <person name="Taniguchi T."/>
            <person name="Fukuda Y."/>
            <person name="Nemoto M."/>
            <person name="Matsumoto M."/>
            <person name="Wong P.S."/>
            <person name="Aburatani S."/>
            <person name="Fujibuchi W."/>
        </authorList>
    </citation>
    <scope>NUCLEOTIDE SEQUENCE [LARGE SCALE GENOMIC DNA]</scope>
    <source>
        <strain evidence="3 4">JPCC DA0580</strain>
    </source>
</reference>
<sequence length="305" mass="33898">MKSRFLFIAWLAVTTTAFSPSLINKKASPLILEAKKKNGKSKGSSSPAKSSKGFGSKPVIKAEIRLSQEEAARNLLSYRLSLEAKLRARKNIGPQSTPKVSLKLPSRDPVKEENFARSLLASRLALEALIRARIVKDVGPKPTPKTAIELPPRDSIKEEKSARSLLASRLELEALIRSRIVKDVGPKPTPKTAIELPPRDTVKEEKNARSLLASRLTLEKAAAETKRKREQENRQRGILSYRLAIQSKAWEVERAKLEAAAALRKARQQPKAPQEEQILANKYKAIECIEERAFTILMDLGMVGV</sequence>
<feature type="region of interest" description="Disordered" evidence="1">
    <location>
        <begin position="35"/>
        <end position="55"/>
    </location>
</feature>
<evidence type="ECO:0000313" key="4">
    <source>
        <dbReference type="Proteomes" id="UP000198406"/>
    </source>
</evidence>
<proteinExistence type="predicted"/>
<comment type="caution">
    <text evidence="3">The sequence shown here is derived from an EMBL/GenBank/DDBJ whole genome shotgun (WGS) entry which is preliminary data.</text>
</comment>
<organism evidence="3 4">
    <name type="scientific">Fistulifera solaris</name>
    <name type="common">Oleaginous diatom</name>
    <dbReference type="NCBI Taxonomy" id="1519565"/>
    <lineage>
        <taxon>Eukaryota</taxon>
        <taxon>Sar</taxon>
        <taxon>Stramenopiles</taxon>
        <taxon>Ochrophyta</taxon>
        <taxon>Bacillariophyta</taxon>
        <taxon>Bacillariophyceae</taxon>
        <taxon>Bacillariophycidae</taxon>
        <taxon>Naviculales</taxon>
        <taxon>Naviculaceae</taxon>
        <taxon>Fistulifera</taxon>
    </lineage>
</organism>
<dbReference type="EMBL" id="BDSP01000219">
    <property type="protein sequence ID" value="GAX25050.1"/>
    <property type="molecule type" value="Genomic_DNA"/>
</dbReference>
<feature type="chain" id="PRO_5012238767" evidence="2">
    <location>
        <begin position="18"/>
        <end position="305"/>
    </location>
</feature>
<keyword evidence="4" id="KW-1185">Reference proteome</keyword>
<accession>A0A1Z5KFE8</accession>
<evidence type="ECO:0000256" key="2">
    <source>
        <dbReference type="SAM" id="SignalP"/>
    </source>
</evidence>
<feature type="compositionally biased region" description="Low complexity" evidence="1">
    <location>
        <begin position="41"/>
        <end position="55"/>
    </location>
</feature>
<dbReference type="InParanoid" id="A0A1Z5KFE8"/>
<gene>
    <name evidence="3" type="ORF">FisN_10Lh246</name>
</gene>
<keyword evidence="2" id="KW-0732">Signal</keyword>
<dbReference type="AlphaFoldDB" id="A0A1Z5KFE8"/>
<dbReference type="OrthoDB" id="49485at2759"/>
<evidence type="ECO:0000256" key="1">
    <source>
        <dbReference type="SAM" id="MobiDB-lite"/>
    </source>
</evidence>
<feature type="signal peptide" evidence="2">
    <location>
        <begin position="1"/>
        <end position="17"/>
    </location>
</feature>
<protein>
    <submittedName>
        <fullName evidence="3">Uncharacterized protein</fullName>
    </submittedName>
</protein>
<name>A0A1Z5KFE8_FISSO</name>
<dbReference type="Proteomes" id="UP000198406">
    <property type="component" value="Unassembled WGS sequence"/>
</dbReference>